<sequence length="267" mass="31137">MPPKYAEDIVALFRPRPKLRFVEPIPRPKPQKFTGISQLLPIIKQIDNHPSSEIQLPANEARIKRREQRVEANRQRIAAQKQKYHPTDNPNATSNPYNTLFISGLPDDVTEDKIRYELGTFGPIKSIKFVYNSNTNKRKPYCFCEFEREDSLKNALIQGARLYFNNKKMIVDCERGRTVDGWLPRRLGGGIGGASRRFSKKLIVLEVEKSIKRKSNALKYGKRYRGTAVEESKRRDEKLGIDRSKIRQYHMRNNRRSNRRPNNNRPS</sequence>
<dbReference type="InterPro" id="IPR022023">
    <property type="entry name" value="U1snRNP70_N"/>
</dbReference>
<evidence type="ECO:0000256" key="4">
    <source>
        <dbReference type="SAM" id="MobiDB-lite"/>
    </source>
</evidence>
<accession>A0ABR2KSC3</accession>
<comment type="subcellular location">
    <subcellularLocation>
        <location evidence="1">Nucleus</location>
    </subcellularLocation>
</comment>
<dbReference type="InterPro" id="IPR051183">
    <property type="entry name" value="U1_U11-U12_snRNP_70-35kDa"/>
</dbReference>
<dbReference type="InterPro" id="IPR012677">
    <property type="entry name" value="Nucleotide-bd_a/b_plait_sf"/>
</dbReference>
<evidence type="ECO:0000256" key="1">
    <source>
        <dbReference type="ARBA" id="ARBA00004123"/>
    </source>
</evidence>
<protein>
    <recommendedName>
        <fullName evidence="5">RRM domain-containing protein</fullName>
    </recommendedName>
</protein>
<organism evidence="6 7">
    <name type="scientific">Tritrichomonas musculus</name>
    <dbReference type="NCBI Taxonomy" id="1915356"/>
    <lineage>
        <taxon>Eukaryota</taxon>
        <taxon>Metamonada</taxon>
        <taxon>Parabasalia</taxon>
        <taxon>Tritrichomonadida</taxon>
        <taxon>Tritrichomonadidae</taxon>
        <taxon>Tritrichomonas</taxon>
    </lineage>
</organism>
<gene>
    <name evidence="6" type="ORF">M9Y10_022471</name>
</gene>
<dbReference type="SMART" id="SM00360">
    <property type="entry name" value="RRM"/>
    <property type="match status" value="1"/>
</dbReference>
<dbReference type="Gene3D" id="3.30.70.330">
    <property type="match status" value="1"/>
</dbReference>
<feature type="region of interest" description="Disordered" evidence="4">
    <location>
        <begin position="78"/>
        <end position="97"/>
    </location>
</feature>
<feature type="compositionally biased region" description="Polar residues" evidence="4">
    <location>
        <begin position="88"/>
        <end position="97"/>
    </location>
</feature>
<evidence type="ECO:0000313" key="7">
    <source>
        <dbReference type="Proteomes" id="UP001470230"/>
    </source>
</evidence>
<dbReference type="Pfam" id="PF12220">
    <property type="entry name" value="U1snRNP70_N"/>
    <property type="match status" value="1"/>
</dbReference>
<dbReference type="InterPro" id="IPR035979">
    <property type="entry name" value="RBD_domain_sf"/>
</dbReference>
<dbReference type="InterPro" id="IPR000504">
    <property type="entry name" value="RRM_dom"/>
</dbReference>
<feature type="domain" description="RRM" evidence="5">
    <location>
        <begin position="98"/>
        <end position="176"/>
    </location>
</feature>
<keyword evidence="7" id="KW-1185">Reference proteome</keyword>
<dbReference type="PANTHER" id="PTHR13952">
    <property type="entry name" value="U1 SMALL NUCLEAR RIBONUCLEOPROTEIN 70 KD"/>
    <property type="match status" value="1"/>
</dbReference>
<keyword evidence="2" id="KW-0539">Nucleus</keyword>
<comment type="caution">
    <text evidence="6">The sequence shown here is derived from an EMBL/GenBank/DDBJ whole genome shotgun (WGS) entry which is preliminary data.</text>
</comment>
<dbReference type="SUPFAM" id="SSF54928">
    <property type="entry name" value="RNA-binding domain, RBD"/>
    <property type="match status" value="1"/>
</dbReference>
<evidence type="ECO:0000313" key="6">
    <source>
        <dbReference type="EMBL" id="KAK8894039.1"/>
    </source>
</evidence>
<evidence type="ECO:0000256" key="2">
    <source>
        <dbReference type="ARBA" id="ARBA00023242"/>
    </source>
</evidence>
<keyword evidence="3" id="KW-0694">RNA-binding</keyword>
<proteinExistence type="predicted"/>
<dbReference type="PROSITE" id="PS50102">
    <property type="entry name" value="RRM"/>
    <property type="match status" value="1"/>
</dbReference>
<evidence type="ECO:0000259" key="5">
    <source>
        <dbReference type="PROSITE" id="PS50102"/>
    </source>
</evidence>
<dbReference type="Pfam" id="PF00076">
    <property type="entry name" value="RRM_1"/>
    <property type="match status" value="1"/>
</dbReference>
<reference evidence="6 7" key="1">
    <citation type="submission" date="2024-04" db="EMBL/GenBank/DDBJ databases">
        <title>Tritrichomonas musculus Genome.</title>
        <authorList>
            <person name="Alves-Ferreira E."/>
            <person name="Grigg M."/>
            <person name="Lorenzi H."/>
            <person name="Galac M."/>
        </authorList>
    </citation>
    <scope>NUCLEOTIDE SEQUENCE [LARGE SCALE GENOMIC DNA]</scope>
    <source>
        <strain evidence="6 7">EAF2021</strain>
    </source>
</reference>
<evidence type="ECO:0000256" key="3">
    <source>
        <dbReference type="PROSITE-ProRule" id="PRU00176"/>
    </source>
</evidence>
<dbReference type="EMBL" id="JAPFFF010000003">
    <property type="protein sequence ID" value="KAK8894039.1"/>
    <property type="molecule type" value="Genomic_DNA"/>
</dbReference>
<name>A0ABR2KSC3_9EUKA</name>
<dbReference type="PANTHER" id="PTHR13952:SF6">
    <property type="entry name" value="U11_U12 SMALL NUCLEAR RIBONUCLEOPROTEIN 35 KDA PROTEIN"/>
    <property type="match status" value="1"/>
</dbReference>
<dbReference type="Proteomes" id="UP001470230">
    <property type="component" value="Unassembled WGS sequence"/>
</dbReference>